<gene>
    <name evidence="3" type="ORF">DSM104635_02865</name>
</gene>
<evidence type="ECO:0000256" key="1">
    <source>
        <dbReference type="SAM" id="Phobius"/>
    </source>
</evidence>
<dbReference type="EMBL" id="CP047045">
    <property type="protein sequence ID" value="QGZ96009.1"/>
    <property type="molecule type" value="Genomic_DNA"/>
</dbReference>
<evidence type="ECO:0000313" key="3">
    <source>
        <dbReference type="EMBL" id="QGZ96009.1"/>
    </source>
</evidence>
<keyword evidence="1" id="KW-0472">Membrane</keyword>
<dbReference type="CDD" id="cd11614">
    <property type="entry name" value="SAF_CpaB_FlgA_like"/>
    <property type="match status" value="1"/>
</dbReference>
<organism evidence="3 4">
    <name type="scientific">Terricaulis silvestris</name>
    <dbReference type="NCBI Taxonomy" id="2686094"/>
    <lineage>
        <taxon>Bacteria</taxon>
        <taxon>Pseudomonadati</taxon>
        <taxon>Pseudomonadota</taxon>
        <taxon>Alphaproteobacteria</taxon>
        <taxon>Caulobacterales</taxon>
        <taxon>Caulobacteraceae</taxon>
        <taxon>Terricaulis</taxon>
    </lineage>
</organism>
<evidence type="ECO:0000313" key="4">
    <source>
        <dbReference type="Proteomes" id="UP000431269"/>
    </source>
</evidence>
<dbReference type="Proteomes" id="UP000431269">
    <property type="component" value="Chromosome"/>
</dbReference>
<dbReference type="Pfam" id="PF08666">
    <property type="entry name" value="SAF"/>
    <property type="match status" value="1"/>
</dbReference>
<keyword evidence="1" id="KW-1133">Transmembrane helix</keyword>
<feature type="domain" description="SAF" evidence="2">
    <location>
        <begin position="44"/>
        <end position="112"/>
    </location>
</feature>
<keyword evidence="1" id="KW-0812">Transmembrane</keyword>
<feature type="transmembrane region" description="Helical" evidence="1">
    <location>
        <begin position="6"/>
        <end position="23"/>
    </location>
</feature>
<proteinExistence type="predicted"/>
<evidence type="ECO:0000259" key="2">
    <source>
        <dbReference type="SMART" id="SM00858"/>
    </source>
</evidence>
<dbReference type="SMART" id="SM00858">
    <property type="entry name" value="SAF"/>
    <property type="match status" value="1"/>
</dbReference>
<dbReference type="InterPro" id="IPR031571">
    <property type="entry name" value="RcpC_dom"/>
</dbReference>
<keyword evidence="4" id="KW-1185">Reference proteome</keyword>
<protein>
    <submittedName>
        <fullName evidence="3">Flp pilus assembly protein CpaB</fullName>
    </submittedName>
</protein>
<name>A0A6I6MMU8_9CAUL</name>
<dbReference type="KEGG" id="tsv:DSM104635_02865"/>
<dbReference type="NCBIfam" id="TIGR03177">
    <property type="entry name" value="pilus_cpaB"/>
    <property type="match status" value="1"/>
</dbReference>
<dbReference type="InterPro" id="IPR017592">
    <property type="entry name" value="Pilus_assmbl_Flp-typ_CpaB"/>
</dbReference>
<sequence>MSARQLIVLVVAAIAAIGALLLIRSMGQREAAAPVADAAAIAGEQVLVAARDVPQGAALTPSDLAVVLFPTDSLAPSFVRLSHQPSAQADFVGAVTRRSFAQGEPFTTGAVVQPNGGGFLAAQLEPGFRAVAIEIDEQTAAGGYIQPNDRVDVIVTTRIQNRDGGSGEQVTSNVVLEDIRVMALGETTQTQTEGEAPATIEAGVAVLELMQEDARQLALASELGTVSLALRGVQVETVGMTGRSSGRTLGQQSGSVKIHSFGAVSGGSR</sequence>
<dbReference type="AlphaFoldDB" id="A0A6I6MMU8"/>
<accession>A0A6I6MMU8</accession>
<reference evidence="4" key="1">
    <citation type="submission" date="2019-12" db="EMBL/GenBank/DDBJ databases">
        <title>Complete genome of Terracaulis silvestris 0127_4.</title>
        <authorList>
            <person name="Vieira S."/>
            <person name="Riedel T."/>
            <person name="Sproer C."/>
            <person name="Pascual J."/>
            <person name="Boedeker C."/>
            <person name="Overmann J."/>
        </authorList>
    </citation>
    <scope>NUCLEOTIDE SEQUENCE [LARGE SCALE GENOMIC DNA]</scope>
    <source>
        <strain evidence="4">0127_4</strain>
    </source>
</reference>
<dbReference type="RefSeq" id="WP_158766827.1">
    <property type="nucleotide sequence ID" value="NZ_CP047045.1"/>
</dbReference>
<dbReference type="InterPro" id="IPR013974">
    <property type="entry name" value="SAF"/>
</dbReference>
<dbReference type="Pfam" id="PF16976">
    <property type="entry name" value="RcpC"/>
    <property type="match status" value="1"/>
</dbReference>